<protein>
    <recommendedName>
        <fullName evidence="3">CpXC protein</fullName>
    </recommendedName>
</protein>
<dbReference type="EMBL" id="BSOR01000005">
    <property type="protein sequence ID" value="GLR62794.1"/>
    <property type="molecule type" value="Genomic_DNA"/>
</dbReference>
<sequence length="271" mass="30633">MSVEIQLCNDCKTETVYFHAGTLRSYLEKEPYAEHKLRKLKASQWVSFCPECHADVLKPEGKNFDLPVFCSDGVFRTSTDLLKNQAGEPEAIWDFWGLRFTPAALINASELLQFTYPGTEEVEQLGKKLRTGASDEFLRFSEEVCGWGGGLRVWGGLMKRHHDKAEFSKKIKDWLCSAMTAENAEAAIEQGTAIKGLGVSFASKHLRMFDPEKFCVLDDVLSKGLGIALYPKGYQLFLSLLQAFNDEKSLKWPMARLESALFMLVRQQVRS</sequence>
<proteinExistence type="predicted"/>
<organism evidence="1 2">
    <name type="scientific">Marinospirillum insulare</name>
    <dbReference type="NCBI Taxonomy" id="217169"/>
    <lineage>
        <taxon>Bacteria</taxon>
        <taxon>Pseudomonadati</taxon>
        <taxon>Pseudomonadota</taxon>
        <taxon>Gammaproteobacteria</taxon>
        <taxon>Oceanospirillales</taxon>
        <taxon>Oceanospirillaceae</taxon>
        <taxon>Marinospirillum</taxon>
    </lineage>
</organism>
<reference evidence="2" key="1">
    <citation type="journal article" date="2019" name="Int. J. Syst. Evol. Microbiol.">
        <title>The Global Catalogue of Microorganisms (GCM) 10K type strain sequencing project: providing services to taxonomists for standard genome sequencing and annotation.</title>
        <authorList>
            <consortium name="The Broad Institute Genomics Platform"/>
            <consortium name="The Broad Institute Genome Sequencing Center for Infectious Disease"/>
            <person name="Wu L."/>
            <person name="Ma J."/>
        </authorList>
    </citation>
    <scope>NUCLEOTIDE SEQUENCE [LARGE SCALE GENOMIC DNA]</scope>
    <source>
        <strain evidence="2">NBRC 100033</strain>
    </source>
</reference>
<name>A0ABQ5ZS49_9GAMM</name>
<evidence type="ECO:0000313" key="1">
    <source>
        <dbReference type="EMBL" id="GLR62794.1"/>
    </source>
</evidence>
<evidence type="ECO:0000313" key="2">
    <source>
        <dbReference type="Proteomes" id="UP001156682"/>
    </source>
</evidence>
<accession>A0ABQ5ZS49</accession>
<evidence type="ECO:0008006" key="3">
    <source>
        <dbReference type="Google" id="ProtNLM"/>
    </source>
</evidence>
<dbReference type="RefSeq" id="WP_027851376.1">
    <property type="nucleotide sequence ID" value="NZ_BSOR01000005.1"/>
</dbReference>
<gene>
    <name evidence="1" type="ORF">GCM10007878_02290</name>
</gene>
<dbReference type="Proteomes" id="UP001156682">
    <property type="component" value="Unassembled WGS sequence"/>
</dbReference>
<keyword evidence="2" id="KW-1185">Reference proteome</keyword>
<comment type="caution">
    <text evidence="1">The sequence shown here is derived from an EMBL/GenBank/DDBJ whole genome shotgun (WGS) entry which is preliminary data.</text>
</comment>